<dbReference type="EMBL" id="JAAMPA010000001">
    <property type="protein sequence ID" value="NIH65579.1"/>
    <property type="molecule type" value="Genomic_DNA"/>
</dbReference>
<reference evidence="4" key="4">
    <citation type="submission" date="2024-05" db="EMBL/GenBank/DDBJ databases">
        <authorList>
            <person name="Sun Q."/>
            <person name="Zhou Y."/>
        </authorList>
    </citation>
    <scope>NUCLEOTIDE SEQUENCE</scope>
    <source>
        <strain evidence="4">CGMCC 4.5581</strain>
    </source>
</reference>
<reference evidence="4" key="1">
    <citation type="journal article" date="2014" name="Int. J. Syst. Evol. Microbiol.">
        <title>Complete genome of a new Firmicutes species belonging to the dominant human colonic microbiota ('Ruminococcus bicirculans') reveals two chromosomes and a selective capacity to utilize plant glucans.</title>
        <authorList>
            <consortium name="NISC Comparative Sequencing Program"/>
            <person name="Wegmann U."/>
            <person name="Louis P."/>
            <person name="Goesmann A."/>
            <person name="Henrissat B."/>
            <person name="Duncan S.H."/>
            <person name="Flint H.J."/>
        </authorList>
    </citation>
    <scope>NUCLEOTIDE SEQUENCE</scope>
    <source>
        <strain evidence="4">CGMCC 4.5581</strain>
    </source>
</reference>
<dbReference type="EMBL" id="BMMI01000004">
    <property type="protein sequence ID" value="GGL65546.1"/>
    <property type="molecule type" value="Genomic_DNA"/>
</dbReference>
<keyword evidence="3" id="KW-0812">Transmembrane</keyword>
<name>A0A846LQ02_9ACTN</name>
<protein>
    <submittedName>
        <fullName evidence="5">Multicomponent Na+:H+ antiporter subunit G</fullName>
    </submittedName>
</protein>
<comment type="similarity">
    <text evidence="1">Belongs to the CPA3 antiporters (TC 2.A.63) subunit G family.</text>
</comment>
<accession>A0A846LQ02</accession>
<evidence type="ECO:0000256" key="3">
    <source>
        <dbReference type="SAM" id="Phobius"/>
    </source>
</evidence>
<dbReference type="Proteomes" id="UP000648663">
    <property type="component" value="Unassembled WGS sequence"/>
</dbReference>
<dbReference type="PANTHER" id="PTHR34703">
    <property type="entry name" value="ANTIPORTER SUBUNIT MNHG2-RELATED"/>
    <property type="match status" value="1"/>
</dbReference>
<dbReference type="Proteomes" id="UP000552836">
    <property type="component" value="Unassembled WGS sequence"/>
</dbReference>
<feature type="region of interest" description="Disordered" evidence="2">
    <location>
        <begin position="92"/>
        <end position="124"/>
    </location>
</feature>
<dbReference type="AlphaFoldDB" id="A0A846LQ02"/>
<dbReference type="GO" id="GO:0015385">
    <property type="term" value="F:sodium:proton antiporter activity"/>
    <property type="evidence" value="ECO:0007669"/>
    <property type="project" value="TreeGrafter"/>
</dbReference>
<feature type="transmembrane region" description="Helical" evidence="3">
    <location>
        <begin position="6"/>
        <end position="27"/>
    </location>
</feature>
<organism evidence="5 6">
    <name type="scientific">Modestobacter marinus</name>
    <dbReference type="NCBI Taxonomy" id="477641"/>
    <lineage>
        <taxon>Bacteria</taxon>
        <taxon>Bacillati</taxon>
        <taxon>Actinomycetota</taxon>
        <taxon>Actinomycetes</taxon>
        <taxon>Geodermatophilales</taxon>
        <taxon>Geodermatophilaceae</taxon>
        <taxon>Modestobacter</taxon>
    </lineage>
</organism>
<dbReference type="InterPro" id="IPR005133">
    <property type="entry name" value="PhaG_MnhG_YufB"/>
</dbReference>
<keyword evidence="3" id="KW-1133">Transmembrane helix</keyword>
<sequence length="124" mass="11998">MTVPVVVGGVAVALGVALFGIAALGLFRMPDAYNRANTVTKAAGLGVVSVLVGVAVLTPGVLSVLILLAAAALQLLTVPVAGVAIGEATWRSGAPLAPGTRQERGPTGGAGLVRADPPGGVEPG</sequence>
<evidence type="ECO:0000313" key="4">
    <source>
        <dbReference type="EMBL" id="GGL65546.1"/>
    </source>
</evidence>
<evidence type="ECO:0000256" key="1">
    <source>
        <dbReference type="ARBA" id="ARBA00008404"/>
    </source>
</evidence>
<dbReference type="PANTHER" id="PTHR34703:SF1">
    <property type="entry name" value="ANTIPORTER SUBUNIT MNHG2-RELATED"/>
    <property type="match status" value="1"/>
</dbReference>
<evidence type="ECO:0000313" key="5">
    <source>
        <dbReference type="EMBL" id="NIH65579.1"/>
    </source>
</evidence>
<feature type="transmembrane region" description="Helical" evidence="3">
    <location>
        <begin position="39"/>
        <end position="58"/>
    </location>
</feature>
<keyword evidence="7" id="KW-1185">Reference proteome</keyword>
<evidence type="ECO:0000313" key="7">
    <source>
        <dbReference type="Proteomes" id="UP000648663"/>
    </source>
</evidence>
<evidence type="ECO:0000313" key="6">
    <source>
        <dbReference type="Proteomes" id="UP000552836"/>
    </source>
</evidence>
<reference evidence="7" key="2">
    <citation type="journal article" date="2019" name="Int. J. Syst. Evol. Microbiol.">
        <title>The Global Catalogue of Microorganisms (GCM) 10K type strain sequencing project: providing services to taxonomists for standard genome sequencing and annotation.</title>
        <authorList>
            <consortium name="The Broad Institute Genomics Platform"/>
            <consortium name="The Broad Institute Genome Sequencing Center for Infectious Disease"/>
            <person name="Wu L."/>
            <person name="Ma J."/>
        </authorList>
    </citation>
    <scope>NUCLEOTIDE SEQUENCE [LARGE SCALE GENOMIC DNA]</scope>
    <source>
        <strain evidence="7">CGMCC 4.5581</strain>
    </source>
</reference>
<gene>
    <name evidence="5" type="ORF">FB380_000025</name>
    <name evidence="4" type="ORF">GCM10011589_22150</name>
</gene>
<reference evidence="5 6" key="3">
    <citation type="submission" date="2020-02" db="EMBL/GenBank/DDBJ databases">
        <title>Sequencing the genomes of 1000 actinobacteria strains.</title>
        <authorList>
            <person name="Klenk H.-P."/>
        </authorList>
    </citation>
    <scope>NUCLEOTIDE SEQUENCE [LARGE SCALE GENOMIC DNA]</scope>
    <source>
        <strain evidence="5 6">DSM 45201</strain>
    </source>
</reference>
<keyword evidence="3" id="KW-0472">Membrane</keyword>
<evidence type="ECO:0000256" key="2">
    <source>
        <dbReference type="SAM" id="MobiDB-lite"/>
    </source>
</evidence>
<dbReference type="Pfam" id="PF03334">
    <property type="entry name" value="PhaG_MnhG_YufB"/>
    <property type="match status" value="1"/>
</dbReference>
<dbReference type="RefSeq" id="WP_166753314.1">
    <property type="nucleotide sequence ID" value="NZ_BAABJU010000007.1"/>
</dbReference>
<proteinExistence type="inferred from homology"/>
<comment type="caution">
    <text evidence="5">The sequence shown here is derived from an EMBL/GenBank/DDBJ whole genome shotgun (WGS) entry which is preliminary data.</text>
</comment>